<comment type="pathway">
    <text evidence="2 8">Carbohydrate metabolism; hexose metabolism.</text>
</comment>
<evidence type="ECO:0000256" key="5">
    <source>
        <dbReference type="ARBA" id="ARBA00014165"/>
    </source>
</evidence>
<dbReference type="GO" id="GO:0005737">
    <property type="term" value="C:cytoplasm"/>
    <property type="evidence" value="ECO:0007669"/>
    <property type="project" value="TreeGrafter"/>
</dbReference>
<dbReference type="GO" id="GO:0030246">
    <property type="term" value="F:carbohydrate binding"/>
    <property type="evidence" value="ECO:0007669"/>
    <property type="project" value="InterPro"/>
</dbReference>
<dbReference type="EC" id="5.1.3.3" evidence="4 8"/>
<dbReference type="Gene3D" id="2.70.98.10">
    <property type="match status" value="1"/>
</dbReference>
<evidence type="ECO:0000256" key="9">
    <source>
        <dbReference type="PIRSR" id="PIRSR005096-1"/>
    </source>
</evidence>
<feature type="active site" description="Proton donor" evidence="9">
    <location>
        <position position="181"/>
    </location>
</feature>
<evidence type="ECO:0000256" key="11">
    <source>
        <dbReference type="PIRSR" id="PIRSR005096-3"/>
    </source>
</evidence>
<name>A0A1X7DEG2_TRICW</name>
<dbReference type="PIRSF" id="PIRSF005096">
    <property type="entry name" value="GALM"/>
    <property type="match status" value="1"/>
</dbReference>
<evidence type="ECO:0000256" key="1">
    <source>
        <dbReference type="ARBA" id="ARBA00001614"/>
    </source>
</evidence>
<dbReference type="GO" id="GO:0033499">
    <property type="term" value="P:galactose catabolic process via UDP-galactose, Leloir pathway"/>
    <property type="evidence" value="ECO:0007669"/>
    <property type="project" value="TreeGrafter"/>
</dbReference>
<dbReference type="GO" id="GO:0006006">
    <property type="term" value="P:glucose metabolic process"/>
    <property type="evidence" value="ECO:0007669"/>
    <property type="project" value="TreeGrafter"/>
</dbReference>
<feature type="binding site" evidence="11">
    <location>
        <begin position="85"/>
        <end position="86"/>
    </location>
    <ligand>
        <name>beta-D-galactose</name>
        <dbReference type="ChEBI" id="CHEBI:27667"/>
    </ligand>
</feature>
<dbReference type="Proteomes" id="UP000192911">
    <property type="component" value="Unassembled WGS sequence"/>
</dbReference>
<keyword evidence="13" id="KW-1185">Reference proteome</keyword>
<dbReference type="PANTHER" id="PTHR10091:SF0">
    <property type="entry name" value="GALACTOSE MUTAROTASE"/>
    <property type="match status" value="1"/>
</dbReference>
<evidence type="ECO:0000256" key="7">
    <source>
        <dbReference type="ARBA" id="ARBA00023277"/>
    </source>
</evidence>
<dbReference type="PROSITE" id="PS00545">
    <property type="entry name" value="ALDOSE_1_EPIMERASE"/>
    <property type="match status" value="1"/>
</dbReference>
<dbReference type="InterPro" id="IPR014718">
    <property type="entry name" value="GH-type_carb-bd"/>
</dbReference>
<evidence type="ECO:0000256" key="10">
    <source>
        <dbReference type="PIRSR" id="PIRSR005096-2"/>
    </source>
</evidence>
<keyword evidence="7 8" id="KW-0119">Carbohydrate metabolism</keyword>
<dbReference type="STRING" id="28094.SAMN06295900_10382"/>
<dbReference type="InterPro" id="IPR047215">
    <property type="entry name" value="Galactose_mutarotase-like"/>
</dbReference>
<dbReference type="Pfam" id="PF01263">
    <property type="entry name" value="Aldose_epim"/>
    <property type="match status" value="1"/>
</dbReference>
<evidence type="ECO:0000313" key="13">
    <source>
        <dbReference type="Proteomes" id="UP000192911"/>
    </source>
</evidence>
<dbReference type="InterPro" id="IPR015443">
    <property type="entry name" value="Aldose_1-epimerase"/>
</dbReference>
<organism evidence="12 13">
    <name type="scientific">Trinickia caryophylli</name>
    <name type="common">Paraburkholderia caryophylli</name>
    <dbReference type="NCBI Taxonomy" id="28094"/>
    <lineage>
        <taxon>Bacteria</taxon>
        <taxon>Pseudomonadati</taxon>
        <taxon>Pseudomonadota</taxon>
        <taxon>Betaproteobacteria</taxon>
        <taxon>Burkholderiales</taxon>
        <taxon>Burkholderiaceae</taxon>
        <taxon>Trinickia</taxon>
    </lineage>
</organism>
<dbReference type="PANTHER" id="PTHR10091">
    <property type="entry name" value="ALDOSE-1-EPIMERASE"/>
    <property type="match status" value="1"/>
</dbReference>
<dbReference type="SUPFAM" id="SSF74650">
    <property type="entry name" value="Galactose mutarotase-like"/>
    <property type="match status" value="1"/>
</dbReference>
<feature type="active site" description="Proton acceptor" evidence="9">
    <location>
        <position position="327"/>
    </location>
</feature>
<evidence type="ECO:0000256" key="3">
    <source>
        <dbReference type="ARBA" id="ARBA00006206"/>
    </source>
</evidence>
<dbReference type="GO" id="GO:0004034">
    <property type="term" value="F:aldose 1-epimerase activity"/>
    <property type="evidence" value="ECO:0007669"/>
    <property type="project" value="UniProtKB-EC"/>
</dbReference>
<dbReference type="NCBIfam" id="NF008277">
    <property type="entry name" value="PRK11055.1"/>
    <property type="match status" value="1"/>
</dbReference>
<evidence type="ECO:0000313" key="12">
    <source>
        <dbReference type="EMBL" id="SMF14114.1"/>
    </source>
</evidence>
<dbReference type="InterPro" id="IPR011013">
    <property type="entry name" value="Gal_mutarotase_sf_dom"/>
</dbReference>
<dbReference type="InterPro" id="IPR018052">
    <property type="entry name" value="Ald1_epimerase_CS"/>
</dbReference>
<feature type="binding site" evidence="10">
    <location>
        <position position="252"/>
    </location>
    <ligand>
        <name>beta-D-galactose</name>
        <dbReference type="ChEBI" id="CHEBI:27667"/>
    </ligand>
</feature>
<evidence type="ECO:0000256" key="4">
    <source>
        <dbReference type="ARBA" id="ARBA00013185"/>
    </source>
</evidence>
<proteinExistence type="inferred from homology"/>
<dbReference type="CDD" id="cd09019">
    <property type="entry name" value="galactose_mutarotase_like"/>
    <property type="match status" value="1"/>
</dbReference>
<evidence type="ECO:0000256" key="8">
    <source>
        <dbReference type="PIRNR" id="PIRNR005096"/>
    </source>
</evidence>
<dbReference type="UniPathway" id="UPA00242"/>
<evidence type="ECO:0000256" key="6">
    <source>
        <dbReference type="ARBA" id="ARBA00023235"/>
    </source>
</evidence>
<dbReference type="InterPro" id="IPR008183">
    <property type="entry name" value="Aldose_1/G6P_1-epimerase"/>
</dbReference>
<sequence length="363" mass="39378">MTMSTATLSAEPWGLLPGGEPVHLFTLRNAHDMKVTISDLGATLVSWHAPDRAGRLQDVLLGHDTPAQYHAGTAYMGAIVGRWANRIAGARFTLDGIEYVLDRNEGDNLLHGGATGFHRARWEAGQEDGALVFKLESEEGDAGFPGNVSVQVRYTLDDDGALTIDYTAHTDAPTPLNLTNHAYFNLAADASSDIRGHVMTIDADRFFEVDAALIPCRASPVAGNAFDFRQSAPIGARLDWPHAQLTIARGFDHCYLLHGAGADPEASHADHAGQLRRAARAYDPTSGRELTVSTDQRGLQFYTGNYLEGVRGRNGAVYARHAGFCVEAGAFPNEINMDAREHLIVRPGMPYRQVTRYRLGIGG</sequence>
<reference evidence="13" key="1">
    <citation type="submission" date="2017-04" db="EMBL/GenBank/DDBJ databases">
        <authorList>
            <person name="Varghese N."/>
            <person name="Submissions S."/>
        </authorList>
    </citation>
    <scope>NUCLEOTIDE SEQUENCE [LARGE SCALE GENOMIC DNA]</scope>
    <source>
        <strain evidence="13">Ballard 720</strain>
    </source>
</reference>
<protein>
    <recommendedName>
        <fullName evidence="5 8">Aldose 1-epimerase</fullName>
        <ecNumber evidence="4 8">5.1.3.3</ecNumber>
    </recommendedName>
</protein>
<comment type="similarity">
    <text evidence="3 8">Belongs to the aldose epimerase family.</text>
</comment>
<feature type="binding site" evidence="11">
    <location>
        <begin position="181"/>
        <end position="183"/>
    </location>
    <ligand>
        <name>beta-D-galactose</name>
        <dbReference type="ChEBI" id="CHEBI:27667"/>
    </ligand>
</feature>
<gene>
    <name evidence="12" type="ORF">SAMN06295900_10382</name>
</gene>
<dbReference type="AlphaFoldDB" id="A0A1X7DEG2"/>
<dbReference type="EMBL" id="FXAH01000003">
    <property type="protein sequence ID" value="SMF14114.1"/>
    <property type="molecule type" value="Genomic_DNA"/>
</dbReference>
<evidence type="ECO:0000256" key="2">
    <source>
        <dbReference type="ARBA" id="ARBA00005028"/>
    </source>
</evidence>
<keyword evidence="6 8" id="KW-0413">Isomerase</keyword>
<comment type="catalytic activity">
    <reaction evidence="1 8">
        <text>alpha-D-glucose = beta-D-glucose</text>
        <dbReference type="Rhea" id="RHEA:10264"/>
        <dbReference type="ChEBI" id="CHEBI:15903"/>
        <dbReference type="ChEBI" id="CHEBI:17925"/>
        <dbReference type="EC" id="5.1.3.3"/>
    </reaction>
</comment>
<accession>A0A1X7DEG2</accession>